<feature type="compositionally biased region" description="Low complexity" evidence="2">
    <location>
        <begin position="452"/>
        <end position="465"/>
    </location>
</feature>
<protein>
    <recommendedName>
        <fullName evidence="1">Mitochondrial DNA polymerase catalytic subunit</fullName>
    </recommendedName>
</protein>
<gene>
    <name evidence="4" type="ORF">BZ3500_MVSOF-1268-A1-R1_CHR3-1G05551</name>
</gene>
<dbReference type="STRING" id="289078.A0A2X0KWS3"/>
<dbReference type="PANTHER" id="PTHR10267">
    <property type="entry name" value="DNA POLYMERASE SUBUNIT GAMMA-1"/>
    <property type="match status" value="1"/>
</dbReference>
<evidence type="ECO:0000313" key="5">
    <source>
        <dbReference type="Proteomes" id="UP000249723"/>
    </source>
</evidence>
<reference evidence="5" key="1">
    <citation type="submission" date="2016-10" db="EMBL/GenBank/DDBJ databases">
        <authorList>
            <person name="Jeantristanb JTB J.-T."/>
            <person name="Ricardo R."/>
        </authorList>
    </citation>
    <scope>NUCLEOTIDE SEQUENCE [LARGE SCALE GENOMIC DNA]</scope>
</reference>
<dbReference type="GO" id="GO:0003887">
    <property type="term" value="F:DNA-directed DNA polymerase activity"/>
    <property type="evidence" value="ECO:0007669"/>
    <property type="project" value="InterPro"/>
</dbReference>
<dbReference type="SMART" id="SM00482">
    <property type="entry name" value="POLAc"/>
    <property type="match status" value="1"/>
</dbReference>
<dbReference type="InterPro" id="IPR002297">
    <property type="entry name" value="DNA-dir_DNA_pol_A_mt"/>
</dbReference>
<evidence type="ECO:0000256" key="2">
    <source>
        <dbReference type="SAM" id="MobiDB-lite"/>
    </source>
</evidence>
<evidence type="ECO:0000256" key="1">
    <source>
        <dbReference type="ARBA" id="ARBA00031966"/>
    </source>
</evidence>
<dbReference type="Gene3D" id="3.30.420.390">
    <property type="match status" value="2"/>
</dbReference>
<dbReference type="SUPFAM" id="SSF53098">
    <property type="entry name" value="Ribonuclease H-like"/>
    <property type="match status" value="1"/>
</dbReference>
<feature type="region of interest" description="Disordered" evidence="2">
    <location>
        <begin position="450"/>
        <end position="471"/>
    </location>
</feature>
<dbReference type="Pfam" id="PF18136">
    <property type="entry name" value="DNApol_Exo"/>
    <property type="match status" value="1"/>
</dbReference>
<dbReference type="OrthoDB" id="5588663at2759"/>
<dbReference type="GO" id="GO:0003677">
    <property type="term" value="F:DNA binding"/>
    <property type="evidence" value="ECO:0007669"/>
    <property type="project" value="InterPro"/>
</dbReference>
<dbReference type="EMBL" id="FMWP01000096">
    <property type="protein sequence ID" value="SCZ98689.1"/>
    <property type="molecule type" value="Genomic_DNA"/>
</dbReference>
<dbReference type="Gene3D" id="1.10.150.20">
    <property type="entry name" value="5' to 3' exonuclease, C-terminal subdomain"/>
    <property type="match status" value="1"/>
</dbReference>
<feature type="region of interest" description="Disordered" evidence="2">
    <location>
        <begin position="85"/>
        <end position="140"/>
    </location>
</feature>
<dbReference type="GO" id="GO:0008408">
    <property type="term" value="F:3'-5' exonuclease activity"/>
    <property type="evidence" value="ECO:0007669"/>
    <property type="project" value="TreeGrafter"/>
</dbReference>
<accession>A0A2X0KWS3</accession>
<dbReference type="InterPro" id="IPR001098">
    <property type="entry name" value="DNA-dir_DNA_pol_A_palm_dom"/>
</dbReference>
<dbReference type="GO" id="GO:0006264">
    <property type="term" value="P:mitochondrial DNA replication"/>
    <property type="evidence" value="ECO:0007669"/>
    <property type="project" value="TreeGrafter"/>
</dbReference>
<feature type="compositionally biased region" description="Low complexity" evidence="2">
    <location>
        <begin position="115"/>
        <end position="131"/>
    </location>
</feature>
<feature type="compositionally biased region" description="Low complexity" evidence="2">
    <location>
        <begin position="85"/>
        <end position="96"/>
    </location>
</feature>
<feature type="region of interest" description="Disordered" evidence="2">
    <location>
        <begin position="45"/>
        <end position="69"/>
    </location>
</feature>
<name>A0A2X0KWS3_9BASI</name>
<dbReference type="GO" id="GO:0005760">
    <property type="term" value="C:gamma DNA polymerase complex"/>
    <property type="evidence" value="ECO:0007669"/>
    <property type="project" value="InterPro"/>
</dbReference>
<feature type="compositionally biased region" description="Acidic residues" evidence="2">
    <location>
        <begin position="1530"/>
        <end position="1541"/>
    </location>
</feature>
<evidence type="ECO:0000313" key="4">
    <source>
        <dbReference type="EMBL" id="SCZ98689.1"/>
    </source>
</evidence>
<keyword evidence="5" id="KW-1185">Reference proteome</keyword>
<dbReference type="PANTHER" id="PTHR10267:SF0">
    <property type="entry name" value="DNA POLYMERASE SUBUNIT GAMMA-1"/>
    <property type="match status" value="1"/>
</dbReference>
<organism evidence="4 5">
    <name type="scientific">Microbotryum saponariae</name>
    <dbReference type="NCBI Taxonomy" id="289078"/>
    <lineage>
        <taxon>Eukaryota</taxon>
        <taxon>Fungi</taxon>
        <taxon>Dikarya</taxon>
        <taxon>Basidiomycota</taxon>
        <taxon>Pucciniomycotina</taxon>
        <taxon>Microbotryomycetes</taxon>
        <taxon>Microbotryales</taxon>
        <taxon>Microbotryaceae</taxon>
        <taxon>Microbotryum</taxon>
    </lineage>
</organism>
<dbReference type="Proteomes" id="UP000249723">
    <property type="component" value="Unassembled WGS sequence"/>
</dbReference>
<dbReference type="InterPro" id="IPR043502">
    <property type="entry name" value="DNA/RNA_pol_sf"/>
</dbReference>
<feature type="region of interest" description="Disordered" evidence="2">
    <location>
        <begin position="1514"/>
        <end position="1541"/>
    </location>
</feature>
<proteinExistence type="predicted"/>
<dbReference type="SUPFAM" id="SSF56672">
    <property type="entry name" value="DNA/RNA polymerases"/>
    <property type="match status" value="1"/>
</dbReference>
<feature type="region of interest" description="Disordered" evidence="2">
    <location>
        <begin position="1478"/>
        <end position="1498"/>
    </location>
</feature>
<feature type="domain" description="DNA-directed DNA polymerase family A palm" evidence="3">
    <location>
        <begin position="1091"/>
        <end position="1328"/>
    </location>
</feature>
<dbReference type="Pfam" id="PF00476">
    <property type="entry name" value="DNA_pol_A"/>
    <property type="match status" value="1"/>
</dbReference>
<dbReference type="PROSITE" id="PS51257">
    <property type="entry name" value="PROKAR_LIPOPROTEIN"/>
    <property type="match status" value="1"/>
</dbReference>
<dbReference type="InterPro" id="IPR012337">
    <property type="entry name" value="RNaseH-like_sf"/>
</dbReference>
<evidence type="ECO:0000259" key="3">
    <source>
        <dbReference type="SMART" id="SM00482"/>
    </source>
</evidence>
<dbReference type="InterPro" id="IPR041336">
    <property type="entry name" value="DNApol_Exo"/>
</dbReference>
<sequence length="1558" mass="171575">MASILSRPLQRRRTRTVRTVSLPTPWSIACAGWAIHLATTRSISSTSPTATHHHAQVHETRRSIAVPRSSAASCRTAVESARTTRSLASARAKATSFHPPRIPSTRMLSSSAPYAMSVSESRSSESAETAPAAPPPLNEAQVPLISPHLRAQLFPPRRSPFTPPPPSPEAIKTSLNHLVENGLLKNDLTSTSKRSLDPAISFSLPATQGPTMSHHFHALGTGTAEPYLSLARSFAETELPPMPEKGSWACVPGWARYSAEDRCWESVEYPDLDDQALVFDVETLPHQSGAYPIMAVAVGKSAWYGWCSPWVTGDDPSPRQLIPFGPREGEPAPASAADDFLSSRSELFERPTSKPRLIIGHNVLFDRARVSTEYESLRRPSTRYIDTLSLHVAVSGLTNPQRPQWMAWRSNEKKKDAAALAAAAEAELECGTVEAEQEEETGTLLVAPPRRGTAAKGKKGATTAKDGPPGRKTWEQVASMNSLAEVARLHCGITMDKTVRNVLIDPETTIDDVRSSFDDLIDYCARDVVTTAKVYQVLLPKFLATCPHPVSFAGVLLMSQPVLPVDSRWPQYIERAEATYVERLTRVKDALKALAEEARAKVDVVDPESGEFVWQRDVWLRQLDWNLKKARRLPGQTPSRVANGGGKTAVVEHQKPEAEEHEELDATNSRPRWFDHVAENGQESLEIGLQSPLAAALLRTTWRGHPVVYSHSHGFLFVVPDDVTAFEAHSTETPIDPAELGPKDAALAQIQDVRLYAVPGAGSRRCLTLFSKGAITRVKKKLLECDLGADQLLEALRSTTSGTKDIAAILDAAARVASTKSAEERSQSMWLRPLDWTPVPLRPQATGDSASKTTIRTTKGTTLIDDVDEASSSARDGSLLQTLLWPKWYWELDLPGLGLDVSVRKRAVPLLLRLKWRGFPTVHSKQHGWIYRVPRQEVDALMASDRALKPLEFKSLDDTTLAEDAEATYFKLPHPDGEDKNVGSPLSKSFVQAFEDKVLTSDYEIAQDALSLNASCSYWASARERITNQFVVWRGQANVETPTPARVAEDPALRATQGLILPQVIPMGTVTRRAVERTWLTASNAKKNRVGSELKSMVRAPPGYAIVGADVDSEELWICSVMGDAQFGLHGATAIGWMTLEGTKSAGTDLHSKTASILGISRDDAKVFNYSRIYGAGVKHAVQLLLKANPTLAADKATELAKNLYAQTKGVVDRSPAFRRNFWHGGTESFVFNKLEGIAQSERPRTPALGCGLTDALTKAYLPAEAGRASKGSGFMPSRINWVVQSSGVDYLHLLLVAMEYLTKRYEIDARYMISVHDEIRYLVKEEDKYRAALALQVANLWTRSLFAYRLQMPDLPQRTLSQGCAFFSAVDVDTCFRKEVNMTCITPSNPDAIPFGESLDISATLSSTHGGSLYADGRPMTQEEEARLPRWVLGRELPEEDWKGEVHRVDQIGFLVAQTTKDSNRITQLWKTTAAGQHISSPSTRGAAKRATPNATIDREAWMREVHDEAMKEAIGSSKSAGRNSVVEKDEEDYYDEIPEDVEREFSTYRPATRISV</sequence>
<dbReference type="Gene3D" id="3.30.70.370">
    <property type="match status" value="1"/>
</dbReference>